<name>X1Q6H3_9ZZZZ</name>
<accession>X1Q6H3</accession>
<dbReference type="AlphaFoldDB" id="X1Q6H3"/>
<organism evidence="1">
    <name type="scientific">marine sediment metagenome</name>
    <dbReference type="NCBI Taxonomy" id="412755"/>
    <lineage>
        <taxon>unclassified sequences</taxon>
        <taxon>metagenomes</taxon>
        <taxon>ecological metagenomes</taxon>
    </lineage>
</organism>
<dbReference type="EMBL" id="BARV01032864">
    <property type="protein sequence ID" value="GAI38859.1"/>
    <property type="molecule type" value="Genomic_DNA"/>
</dbReference>
<reference evidence="1" key="1">
    <citation type="journal article" date="2014" name="Front. Microbiol.">
        <title>High frequency of phylogenetically diverse reductive dehalogenase-homologous genes in deep subseafloor sedimentary metagenomes.</title>
        <authorList>
            <person name="Kawai M."/>
            <person name="Futagami T."/>
            <person name="Toyoda A."/>
            <person name="Takaki Y."/>
            <person name="Nishi S."/>
            <person name="Hori S."/>
            <person name="Arai W."/>
            <person name="Tsubouchi T."/>
            <person name="Morono Y."/>
            <person name="Uchiyama I."/>
            <person name="Ito T."/>
            <person name="Fujiyama A."/>
            <person name="Inagaki F."/>
            <person name="Takami H."/>
        </authorList>
    </citation>
    <scope>NUCLEOTIDE SEQUENCE</scope>
    <source>
        <strain evidence="1">Expedition CK06-06</strain>
    </source>
</reference>
<protein>
    <submittedName>
        <fullName evidence="1">Uncharacterized protein</fullName>
    </submittedName>
</protein>
<proteinExistence type="predicted"/>
<gene>
    <name evidence="1" type="ORF">S06H3_51755</name>
</gene>
<sequence>MLECVKACEAQAINHEMEDEIVEVDVGNIIVATGFQQFDPSVIYEYGYGRYDNVITGLQFERLSNASGPSNGEVLLTDGRKPESITIRLSAQGEDSG</sequence>
<evidence type="ECO:0000313" key="1">
    <source>
        <dbReference type="EMBL" id="GAI38859.1"/>
    </source>
</evidence>
<comment type="caution">
    <text evidence="1">The sequence shown here is derived from an EMBL/GenBank/DDBJ whole genome shotgun (WGS) entry which is preliminary data.</text>
</comment>